<dbReference type="EMBL" id="UINC01172384">
    <property type="protein sequence ID" value="SVD77437.1"/>
    <property type="molecule type" value="Genomic_DNA"/>
</dbReference>
<gene>
    <name evidence="2" type="ORF">METZ01_LOCUS430291</name>
</gene>
<accession>A0A382Y261</accession>
<feature type="domain" description="Adaptor protein ClpS core" evidence="1">
    <location>
        <begin position="2"/>
        <end position="64"/>
    </location>
</feature>
<proteinExistence type="predicted"/>
<dbReference type="SUPFAM" id="SSF54736">
    <property type="entry name" value="ClpS-like"/>
    <property type="match status" value="1"/>
</dbReference>
<evidence type="ECO:0000259" key="1">
    <source>
        <dbReference type="Pfam" id="PF02617"/>
    </source>
</evidence>
<dbReference type="Gene3D" id="3.30.1390.10">
    <property type="match status" value="1"/>
</dbReference>
<organism evidence="2">
    <name type="scientific">marine metagenome</name>
    <dbReference type="NCBI Taxonomy" id="408172"/>
    <lineage>
        <taxon>unclassified sequences</taxon>
        <taxon>metagenomes</taxon>
        <taxon>ecological metagenomes</taxon>
    </lineage>
</organism>
<dbReference type="InterPro" id="IPR003769">
    <property type="entry name" value="ClpS_core"/>
</dbReference>
<feature type="non-terminal residue" evidence="2">
    <location>
        <position position="65"/>
    </location>
</feature>
<evidence type="ECO:0000313" key="2">
    <source>
        <dbReference type="EMBL" id="SVD77437.1"/>
    </source>
</evidence>
<reference evidence="2" key="1">
    <citation type="submission" date="2018-05" db="EMBL/GenBank/DDBJ databases">
        <authorList>
            <person name="Lanie J.A."/>
            <person name="Ng W.-L."/>
            <person name="Kazmierczak K.M."/>
            <person name="Andrzejewski T.M."/>
            <person name="Davidsen T.M."/>
            <person name="Wayne K.J."/>
            <person name="Tettelin H."/>
            <person name="Glass J.I."/>
            <person name="Rusch D."/>
            <person name="Podicherti R."/>
            <person name="Tsui H.-C.T."/>
            <person name="Winkler M.E."/>
        </authorList>
    </citation>
    <scope>NUCLEOTIDE SEQUENCE</scope>
</reference>
<dbReference type="Pfam" id="PF02617">
    <property type="entry name" value="ClpS"/>
    <property type="match status" value="1"/>
</dbReference>
<feature type="non-terminal residue" evidence="2">
    <location>
        <position position="1"/>
    </location>
</feature>
<dbReference type="GO" id="GO:0030163">
    <property type="term" value="P:protein catabolic process"/>
    <property type="evidence" value="ECO:0007669"/>
    <property type="project" value="InterPro"/>
</dbReference>
<dbReference type="AlphaFoldDB" id="A0A382Y261"/>
<name>A0A382Y261_9ZZZZ</name>
<protein>
    <recommendedName>
        <fullName evidence="1">Adaptor protein ClpS core domain-containing protein</fullName>
    </recommendedName>
</protein>
<dbReference type="InterPro" id="IPR014719">
    <property type="entry name" value="Ribosomal_bL12_C/ClpS-like"/>
</dbReference>
<sequence>VWQVVLEDDDFHTYQYVIEMLGKIFGYSQEKAFALARIVDANGRVVVYTNSKTLCEEMQTQIHSY</sequence>